<dbReference type="PANTHER" id="PTHR38248">
    <property type="entry name" value="FUNK1 6"/>
    <property type="match status" value="1"/>
</dbReference>
<dbReference type="PROSITE" id="PS50011">
    <property type="entry name" value="PROTEIN_KINASE_DOM"/>
    <property type="match status" value="1"/>
</dbReference>
<dbReference type="Proteomes" id="UP000521872">
    <property type="component" value="Unassembled WGS sequence"/>
</dbReference>
<comment type="caution">
    <text evidence="3">The sequence shown here is derived from an EMBL/GenBank/DDBJ whole genome shotgun (WGS) entry which is preliminary data.</text>
</comment>
<evidence type="ECO:0000259" key="2">
    <source>
        <dbReference type="PROSITE" id="PS50011"/>
    </source>
</evidence>
<gene>
    <name evidence="3" type="ORF">D9613_001455</name>
</gene>
<accession>A0A8H4R7U3</accession>
<feature type="compositionally biased region" description="Polar residues" evidence="1">
    <location>
        <begin position="1529"/>
        <end position="1543"/>
    </location>
</feature>
<evidence type="ECO:0000256" key="1">
    <source>
        <dbReference type="SAM" id="MobiDB-lite"/>
    </source>
</evidence>
<feature type="region of interest" description="Disordered" evidence="1">
    <location>
        <begin position="1529"/>
        <end position="1568"/>
    </location>
</feature>
<feature type="compositionally biased region" description="Polar residues" evidence="1">
    <location>
        <begin position="1229"/>
        <end position="1239"/>
    </location>
</feature>
<keyword evidence="4" id="KW-1185">Reference proteome</keyword>
<dbReference type="Gene3D" id="1.10.510.10">
    <property type="entry name" value="Transferase(Phosphotransferase) domain 1"/>
    <property type="match status" value="2"/>
</dbReference>
<sequence>MASQTRQNQQQSSSNTQQVNPNQNQVNNQTAEARSTITDTARTFRTDGKEMDQEFVECEFEDFMEAYLPFVPDDDVVDACLARLRKANTREGDPILRQINLGTDERPNLCECLADFHDPIHTTEAQLFSRLDDIADVIAESMVDGRKYRYQFYDCHSRDILSDIEGSTNQIDACFPPVGIDLPESGEREDAADRLHTSLIPVACEWKLRKTPDNKKEVVSANVQIMNADASRMFSFGMTIEEDELRLWYFSRSHSAVSIAVDYVKNPAFLVQAFISFMFATREEMGYDPTVAFHDNNNYTYSIPSAKPRGETRFFRTRHIISEYRSNNVTGRMARVWLDVWLEESAQTESQIQEAIFTSIDAFLSSPSSEAKEAMEGMWRNHRQLVENGAYKDFFLNIETDYEGQRSKPLVKDHTKRRGLFVVQNIFATTPPETNTASRQPTRSTCGTPRDIHVPSEVQPQQHPREYARKKQYRLIFKEHCVPVVEMKQLADVIQVLQQTLIPLQLLMCASWVHRDISAGNILAYKQEDGSWKAKVSDLEYAKKFPLDSESTSPAADPKTGTPYFMAHEILEGHYIHRPPRLHLTGTASNFKRVSREERDPVIHNFQHDLEALYWLILWTLVDRIPYEPSHKYSKEIFSNTVAPSTLRSKAFMDPIVAKLEMTLKPSVDFLAIPLEVIRNALHAVYEQREKANQVDNPRAYVDIYNSFSLFFQAIAEERSAWVDEELFSRREVAKQLNINNETSESNDAGTQLSAPRRAKRIRGSQSLVHSRGSNTLGSLTSSAQVEDSTAELQGSRSTKRARTGKISNIPHTPRPNGNGIDQLVRSHWIKKEMDQEFIQCNFEDFMKSYLPFVPYKKAVKACLGRLHESGILGTCNAGTEQEENLCEGFVDFHKPPGKVTEDKLFSNLNGIGKLIAKSRISGRKNRYKFYGCHRREIASDVGGSTNKNDACFLPVEFRVPQAGQTKAIGEDEQLNTADIPVACTWKPSKSPASRQQNNLQVVSANVQIMNSDVRRIFSFGMTIEADELRLWYFGRSHSAVSEIVNFVKEPAWLVKAFMSVMFATKEEMGYDPNVTRHDARTYTYRIPAAGGTRFFRTKKVIAEYRSNNITGRMARVWLVDEVESSAKNAIVKEHDRVLKDVWLEDSARTEKQIQNDIFKDIEIFWSSPTRSSEPMLQPIKDRHAHLFGKPQTYKNYFMKIVVDYQGQKTKPLASGSEKLRGLFSLVSTPSVSSKTTGDTPRGTAGADRSIDPQEELAECDRVYSLRKQYRVVFEEECVPVGELKRLGDVLLFCAGWVHRDISSGNLLAYEQDDGSWQAKLSDLEYAKKFPPAASVKPSGDPKTGTPYFMALEILDRVYFAKADRNQPEASQGSNIRAALAQSLVLQLRMPEPVRHNYQHDIESVWWLFVWTLVDRIPHKASYDFSKTIFRTNMTPSHARRKAFVAAIGADLLADLKPSVSTLAGPMEAMRKRLYDAYVARETAGKLDDRNTYVDIHNDMYEAFEFLEENATWADEKLGSRHTFEQTLQLGGNTGSGMTTGISSALGRGKRPRSAAQAFSSKRQRRAK</sequence>
<feature type="region of interest" description="Disordered" evidence="1">
    <location>
        <begin position="1"/>
        <end position="38"/>
    </location>
</feature>
<dbReference type="InterPro" id="IPR040976">
    <property type="entry name" value="Pkinase_fungal"/>
</dbReference>
<dbReference type="PANTHER" id="PTHR38248:SF2">
    <property type="entry name" value="FUNK1 11"/>
    <property type="match status" value="1"/>
</dbReference>
<dbReference type="EMBL" id="JAACJL010000001">
    <property type="protein sequence ID" value="KAF4623859.1"/>
    <property type="molecule type" value="Genomic_DNA"/>
</dbReference>
<feature type="region of interest" description="Disordered" evidence="1">
    <location>
        <begin position="1229"/>
        <end position="1252"/>
    </location>
</feature>
<proteinExistence type="predicted"/>
<feature type="compositionally biased region" description="Polar residues" evidence="1">
    <location>
        <begin position="764"/>
        <end position="797"/>
    </location>
</feature>
<dbReference type="InterPro" id="IPR011009">
    <property type="entry name" value="Kinase-like_dom_sf"/>
</dbReference>
<feature type="region of interest" description="Disordered" evidence="1">
    <location>
        <begin position="431"/>
        <end position="465"/>
    </location>
</feature>
<dbReference type="InterPro" id="IPR000719">
    <property type="entry name" value="Prot_kinase_dom"/>
</dbReference>
<dbReference type="Pfam" id="PF17667">
    <property type="entry name" value="Pkinase_fungal"/>
    <property type="match status" value="3"/>
</dbReference>
<reference evidence="3 4" key="1">
    <citation type="submission" date="2019-12" db="EMBL/GenBank/DDBJ databases">
        <authorList>
            <person name="Floudas D."/>
            <person name="Bentzer J."/>
            <person name="Ahren D."/>
            <person name="Johansson T."/>
            <person name="Persson P."/>
            <person name="Tunlid A."/>
        </authorList>
    </citation>
    <scope>NUCLEOTIDE SEQUENCE [LARGE SCALE GENOMIC DNA]</scope>
    <source>
        <strain evidence="3 4">CBS 102.39</strain>
    </source>
</reference>
<evidence type="ECO:0000313" key="3">
    <source>
        <dbReference type="EMBL" id="KAF4623859.1"/>
    </source>
</evidence>
<feature type="domain" description="Protein kinase" evidence="2">
    <location>
        <begin position="357"/>
        <end position="702"/>
    </location>
</feature>
<name>A0A8H4R7U3_9AGAR</name>
<dbReference type="SUPFAM" id="SSF56112">
    <property type="entry name" value="Protein kinase-like (PK-like)"/>
    <property type="match status" value="2"/>
</dbReference>
<organism evidence="3 4">
    <name type="scientific">Agrocybe pediades</name>
    <dbReference type="NCBI Taxonomy" id="84607"/>
    <lineage>
        <taxon>Eukaryota</taxon>
        <taxon>Fungi</taxon>
        <taxon>Dikarya</taxon>
        <taxon>Basidiomycota</taxon>
        <taxon>Agaricomycotina</taxon>
        <taxon>Agaricomycetes</taxon>
        <taxon>Agaricomycetidae</taxon>
        <taxon>Agaricales</taxon>
        <taxon>Agaricineae</taxon>
        <taxon>Strophariaceae</taxon>
        <taxon>Agrocybe</taxon>
    </lineage>
</organism>
<feature type="compositionally biased region" description="Low complexity" evidence="1">
    <location>
        <begin position="1"/>
        <end position="30"/>
    </location>
</feature>
<dbReference type="GO" id="GO:0005524">
    <property type="term" value="F:ATP binding"/>
    <property type="evidence" value="ECO:0007669"/>
    <property type="project" value="InterPro"/>
</dbReference>
<feature type="compositionally biased region" description="Polar residues" evidence="1">
    <location>
        <begin position="431"/>
        <end position="447"/>
    </location>
</feature>
<evidence type="ECO:0000313" key="4">
    <source>
        <dbReference type="Proteomes" id="UP000521872"/>
    </source>
</evidence>
<feature type="compositionally biased region" description="Polar residues" evidence="1">
    <location>
        <begin position="739"/>
        <end position="754"/>
    </location>
</feature>
<dbReference type="GO" id="GO:0004672">
    <property type="term" value="F:protein kinase activity"/>
    <property type="evidence" value="ECO:0007669"/>
    <property type="project" value="InterPro"/>
</dbReference>
<feature type="region of interest" description="Disordered" evidence="1">
    <location>
        <begin position="739"/>
        <end position="821"/>
    </location>
</feature>
<protein>
    <recommendedName>
        <fullName evidence="2">Protein kinase domain-containing protein</fullName>
    </recommendedName>
</protein>